<proteinExistence type="predicted"/>
<gene>
    <name evidence="2" type="ORF">ACFQDM_17345</name>
</gene>
<keyword evidence="1" id="KW-0812">Transmembrane</keyword>
<dbReference type="RefSeq" id="WP_377381375.1">
    <property type="nucleotide sequence ID" value="NZ_JBHSSW010000066.1"/>
</dbReference>
<feature type="transmembrane region" description="Helical" evidence="1">
    <location>
        <begin position="201"/>
        <end position="220"/>
    </location>
</feature>
<accession>A0ABW1SDV3</accession>
<keyword evidence="1" id="KW-1133">Transmembrane helix</keyword>
<sequence>MSNGAKLPILQAAQYSWRFAAASWMPVLPAYLIKALIMGVTFSLLISADPNHSGLGLAGLILWFVAAMSCMAMTLRLAIRGSFDGVLGLQLGNDERRLMMAHAMYAGMMFMVFIIAAFLATLVVLVFVTSQVVDTAAIENDPEAMAQAAEASLQTPLGQFTSVISTALVALPVLWLSARLVTFPAATIARNKIMIFETWKWTKGVALPIIGAIIVAIGPFWLVYQFGQWLATAIFDLPWMMFWNEETILSVTRLQAFIIGGMAGLFSIPMSLVSAGLSAFMYRGFDPDLSD</sequence>
<dbReference type="Proteomes" id="UP001596303">
    <property type="component" value="Unassembled WGS sequence"/>
</dbReference>
<comment type="caution">
    <text evidence="2">The sequence shown here is derived from an EMBL/GenBank/DDBJ whole genome shotgun (WGS) entry which is preliminary data.</text>
</comment>
<feature type="transmembrane region" description="Helical" evidence="1">
    <location>
        <begin position="21"/>
        <end position="48"/>
    </location>
</feature>
<evidence type="ECO:0000313" key="2">
    <source>
        <dbReference type="EMBL" id="MFC6199846.1"/>
    </source>
</evidence>
<evidence type="ECO:0000256" key="1">
    <source>
        <dbReference type="SAM" id="Phobius"/>
    </source>
</evidence>
<organism evidence="2 3">
    <name type="scientific">Ponticaulis profundi</name>
    <dbReference type="NCBI Taxonomy" id="2665222"/>
    <lineage>
        <taxon>Bacteria</taxon>
        <taxon>Pseudomonadati</taxon>
        <taxon>Pseudomonadota</taxon>
        <taxon>Alphaproteobacteria</taxon>
        <taxon>Hyphomonadales</taxon>
        <taxon>Hyphomonadaceae</taxon>
        <taxon>Ponticaulis</taxon>
    </lineage>
</organism>
<keyword evidence="1" id="KW-0472">Membrane</keyword>
<feature type="transmembrane region" description="Helical" evidence="1">
    <location>
        <begin position="163"/>
        <end position="189"/>
    </location>
</feature>
<dbReference type="EMBL" id="JBHSSW010000066">
    <property type="protein sequence ID" value="MFC6199846.1"/>
    <property type="molecule type" value="Genomic_DNA"/>
</dbReference>
<feature type="transmembrane region" description="Helical" evidence="1">
    <location>
        <begin position="60"/>
        <end position="79"/>
    </location>
</feature>
<feature type="transmembrane region" description="Helical" evidence="1">
    <location>
        <begin position="256"/>
        <end position="282"/>
    </location>
</feature>
<name>A0ABW1SDV3_9PROT</name>
<protein>
    <submittedName>
        <fullName evidence="2">Uncharacterized protein</fullName>
    </submittedName>
</protein>
<feature type="transmembrane region" description="Helical" evidence="1">
    <location>
        <begin position="100"/>
        <end position="128"/>
    </location>
</feature>
<keyword evidence="3" id="KW-1185">Reference proteome</keyword>
<evidence type="ECO:0000313" key="3">
    <source>
        <dbReference type="Proteomes" id="UP001596303"/>
    </source>
</evidence>
<reference evidence="3" key="1">
    <citation type="journal article" date="2019" name="Int. J. Syst. Evol. Microbiol.">
        <title>The Global Catalogue of Microorganisms (GCM) 10K type strain sequencing project: providing services to taxonomists for standard genome sequencing and annotation.</title>
        <authorList>
            <consortium name="The Broad Institute Genomics Platform"/>
            <consortium name="The Broad Institute Genome Sequencing Center for Infectious Disease"/>
            <person name="Wu L."/>
            <person name="Ma J."/>
        </authorList>
    </citation>
    <scope>NUCLEOTIDE SEQUENCE [LARGE SCALE GENOMIC DNA]</scope>
    <source>
        <strain evidence="3">CGMCC-1.15741</strain>
    </source>
</reference>